<feature type="domain" description="FAD/NAD(P)-binding" evidence="6">
    <location>
        <begin position="9"/>
        <end position="344"/>
    </location>
</feature>
<name>A0A6A6HDE8_VIRVR</name>
<accession>A0A6A6HDE8</accession>
<dbReference type="GO" id="GO:0004174">
    <property type="term" value="F:electron-transferring-flavoprotein dehydrogenase activity"/>
    <property type="evidence" value="ECO:0007669"/>
    <property type="project" value="TreeGrafter"/>
</dbReference>
<dbReference type="GO" id="GO:0050660">
    <property type="term" value="F:flavin adenine dinucleotide binding"/>
    <property type="evidence" value="ECO:0007669"/>
    <property type="project" value="TreeGrafter"/>
</dbReference>
<dbReference type="OrthoDB" id="202203at2759"/>
<evidence type="ECO:0000256" key="5">
    <source>
        <dbReference type="SAM" id="MobiDB-lite"/>
    </source>
</evidence>
<evidence type="ECO:0000313" key="8">
    <source>
        <dbReference type="Proteomes" id="UP000800092"/>
    </source>
</evidence>
<dbReference type="GO" id="GO:0005737">
    <property type="term" value="C:cytoplasm"/>
    <property type="evidence" value="ECO:0007669"/>
    <property type="project" value="TreeGrafter"/>
</dbReference>
<comment type="similarity">
    <text evidence="1">Belongs to the FAD-dependent oxidoreductase family.</text>
</comment>
<feature type="region of interest" description="Disordered" evidence="5">
    <location>
        <begin position="442"/>
        <end position="619"/>
    </location>
</feature>
<dbReference type="SUPFAM" id="SSF51905">
    <property type="entry name" value="FAD/NAD(P)-binding domain"/>
    <property type="match status" value="1"/>
</dbReference>
<organism evidence="7 8">
    <name type="scientific">Viridothelium virens</name>
    <name type="common">Speckled blister lichen</name>
    <name type="synonym">Trypethelium virens</name>
    <dbReference type="NCBI Taxonomy" id="1048519"/>
    <lineage>
        <taxon>Eukaryota</taxon>
        <taxon>Fungi</taxon>
        <taxon>Dikarya</taxon>
        <taxon>Ascomycota</taxon>
        <taxon>Pezizomycotina</taxon>
        <taxon>Dothideomycetes</taxon>
        <taxon>Dothideomycetes incertae sedis</taxon>
        <taxon>Trypetheliales</taxon>
        <taxon>Trypetheliaceae</taxon>
        <taxon>Viridothelium</taxon>
    </lineage>
</organism>
<proteinExistence type="inferred from homology"/>
<evidence type="ECO:0000259" key="6">
    <source>
        <dbReference type="Pfam" id="PF07992"/>
    </source>
</evidence>
<protein>
    <recommendedName>
        <fullName evidence="6">FAD/NAD(P)-binding domain-containing protein</fullName>
    </recommendedName>
</protein>
<sequence length="676" mass="72566">MSDSAEPLNVVVLGASFAGCAVAHHFLERVLPTLGTTANATKYRLVLVSPSTHIYWNIGAPRVLVSQKLISYEDAFLPIEPGFERYGRRKFTYIQAAATSLDTEKQLITLTFTGKDAEENAVARRRTSLVAGQRGSSGPQSPASPQHYQKSGAAVSSNEVRDNQTIPYHALVLATGSHTFSPLFTLQGPHEKTQAALDTVHRRIPTAINIVIAGGGPTAVETAGQIATFFRSKAAFTASGLTREDWKSLNQKRHITLISGTAGLLAGVDGALGITAEKQLLNLGVRILHNTRVTSASTNDGSDAYHPPRNFSVRTTVTLDNGTTLAGIDLYIPCTGVHPNTAYLPSVFQSPSGYANTDTTPLTLRLVPRLPDPSAGAANLPSTPESVPPKADRVYAVGDCASYSANYVPDVYDAIPVLMFNLANDLLAWELREAQPYGGNEEEVRAIEEADAGFTPRRAKPKVVEEKKEKKEKSEGPKKLKKRIARMTLMTPFVEASKKEEGEQGGGERVVVRDEVTREKGKKMSLAEAMRTTGPDGQGAAPALPKPVVDKSRWSGLSGRVKEGRGEIDHALSPKRSSKNAAANAHSGDLPTAPKAAARKGSTNDYSPSGMKADEPGNVEKDKVLVDTQLCPITRLGGVGVVFGHRLPSLIVWAIKGRDYRVGKGKDVVWNGNNPY</sequence>
<reference evidence="7" key="1">
    <citation type="journal article" date="2020" name="Stud. Mycol.">
        <title>101 Dothideomycetes genomes: a test case for predicting lifestyles and emergence of pathogens.</title>
        <authorList>
            <person name="Haridas S."/>
            <person name="Albert R."/>
            <person name="Binder M."/>
            <person name="Bloem J."/>
            <person name="Labutti K."/>
            <person name="Salamov A."/>
            <person name="Andreopoulos B."/>
            <person name="Baker S."/>
            <person name="Barry K."/>
            <person name="Bills G."/>
            <person name="Bluhm B."/>
            <person name="Cannon C."/>
            <person name="Castanera R."/>
            <person name="Culley D."/>
            <person name="Daum C."/>
            <person name="Ezra D."/>
            <person name="Gonzalez J."/>
            <person name="Henrissat B."/>
            <person name="Kuo A."/>
            <person name="Liang C."/>
            <person name="Lipzen A."/>
            <person name="Lutzoni F."/>
            <person name="Magnuson J."/>
            <person name="Mondo S."/>
            <person name="Nolan M."/>
            <person name="Ohm R."/>
            <person name="Pangilinan J."/>
            <person name="Park H.-J."/>
            <person name="Ramirez L."/>
            <person name="Alfaro M."/>
            <person name="Sun H."/>
            <person name="Tritt A."/>
            <person name="Yoshinaga Y."/>
            <person name="Zwiers L.-H."/>
            <person name="Turgeon B."/>
            <person name="Goodwin S."/>
            <person name="Spatafora J."/>
            <person name="Crous P."/>
            <person name="Grigoriev I."/>
        </authorList>
    </citation>
    <scope>NUCLEOTIDE SEQUENCE</scope>
    <source>
        <strain evidence="7">Tuck. ex Michener</strain>
    </source>
</reference>
<dbReference type="InterPro" id="IPR023753">
    <property type="entry name" value="FAD/NAD-binding_dom"/>
</dbReference>
<keyword evidence="8" id="KW-1185">Reference proteome</keyword>
<evidence type="ECO:0000313" key="7">
    <source>
        <dbReference type="EMBL" id="KAF2235901.1"/>
    </source>
</evidence>
<dbReference type="AlphaFoldDB" id="A0A6A6HDE8"/>
<evidence type="ECO:0000256" key="3">
    <source>
        <dbReference type="ARBA" id="ARBA00022827"/>
    </source>
</evidence>
<dbReference type="PANTHER" id="PTHR43735">
    <property type="entry name" value="APOPTOSIS-INDUCING FACTOR 1"/>
    <property type="match status" value="1"/>
</dbReference>
<feature type="compositionally biased region" description="Basic and acidic residues" evidence="5">
    <location>
        <begin position="462"/>
        <end position="478"/>
    </location>
</feature>
<dbReference type="Proteomes" id="UP000800092">
    <property type="component" value="Unassembled WGS sequence"/>
</dbReference>
<evidence type="ECO:0000256" key="1">
    <source>
        <dbReference type="ARBA" id="ARBA00006442"/>
    </source>
</evidence>
<feature type="region of interest" description="Disordered" evidence="5">
    <location>
        <begin position="129"/>
        <end position="156"/>
    </location>
</feature>
<dbReference type="PANTHER" id="PTHR43735:SF3">
    <property type="entry name" value="FERROPTOSIS SUPPRESSOR PROTEIN 1"/>
    <property type="match status" value="1"/>
</dbReference>
<feature type="compositionally biased region" description="Basic and acidic residues" evidence="5">
    <location>
        <begin position="510"/>
        <end position="519"/>
    </location>
</feature>
<keyword evidence="3" id="KW-0274">FAD</keyword>
<gene>
    <name evidence="7" type="ORF">EV356DRAFT_499124</name>
</gene>
<dbReference type="InterPro" id="IPR036188">
    <property type="entry name" value="FAD/NAD-bd_sf"/>
</dbReference>
<keyword evidence="4" id="KW-0560">Oxidoreductase</keyword>
<dbReference type="Pfam" id="PF07992">
    <property type="entry name" value="Pyr_redox_2"/>
    <property type="match status" value="1"/>
</dbReference>
<dbReference type="PRINTS" id="PR00368">
    <property type="entry name" value="FADPNR"/>
</dbReference>
<evidence type="ECO:0000256" key="4">
    <source>
        <dbReference type="ARBA" id="ARBA00023002"/>
    </source>
</evidence>
<evidence type="ECO:0000256" key="2">
    <source>
        <dbReference type="ARBA" id="ARBA00022630"/>
    </source>
</evidence>
<dbReference type="Gene3D" id="3.50.50.100">
    <property type="match status" value="2"/>
</dbReference>
<feature type="compositionally biased region" description="Low complexity" evidence="5">
    <location>
        <begin position="131"/>
        <end position="146"/>
    </location>
</feature>
<feature type="compositionally biased region" description="Basic and acidic residues" evidence="5">
    <location>
        <begin position="560"/>
        <end position="572"/>
    </location>
</feature>
<keyword evidence="2" id="KW-0285">Flavoprotein</keyword>
<dbReference type="EMBL" id="ML991788">
    <property type="protein sequence ID" value="KAF2235901.1"/>
    <property type="molecule type" value="Genomic_DNA"/>
</dbReference>